<comment type="caution">
    <text evidence="1">The sequence shown here is derived from an EMBL/GenBank/DDBJ whole genome shotgun (WGS) entry which is preliminary data.</text>
</comment>
<evidence type="ECO:0000313" key="1">
    <source>
        <dbReference type="EMBL" id="CAA7261176.1"/>
    </source>
</evidence>
<keyword evidence="2" id="KW-1185">Reference proteome</keyword>
<gene>
    <name evidence="1" type="ORF">AAE3_LOCUS3398</name>
</gene>
<dbReference type="EMBL" id="CACVBS010000032">
    <property type="protein sequence ID" value="CAA7261176.1"/>
    <property type="molecule type" value="Genomic_DNA"/>
</dbReference>
<sequence>MSLLELEYAATAPRRWISLPVCRDLKEFLLPDTARLLRPPRQVLIDLGNQEPGIITSLYLIPGGRYLVTFAWNWIGVWDLGMTLSTCVEDFQPLAIAPVRYESMFLVHPTPDGRGFRIYLSSDVDVGGSDSNDSDGSDDGHEQLSEFVIYEIYPADDDAKLERIAELQNQPRHSSFYSLSDNRLVILHGSYVKIWDFKQDTWAVWTVEANLDCLQIIVTAKVVILIHTRGINIWATPLLSSRKPVFSESHIAPVAPLFSISFPDTDLLGFGSYCEGPCDWYSGLAQPLLFDIVDTSFPDTIARYKILLDNDLTKAELVRLSTTYFPLGDGVFEPYRFCEGTLVAWWSNNRDRVRGIRTSSSTPGEATDPAFVSKAYALCPTDQQIIADSSFCPISGRFVFVEGWQEILIFDYLAPCPETELQIKTVDVVRRDDHRCIRATRSSCSSTPRFPTPRHNMEKGPIYRLSQDMVDAIIDANYSDLLNRAALSSHHKSCPLVCRSFTARSQANIFRNIKLGTPEESEEGSRERASRIKELREMMQQNPGLSSYIMCIHIIITPDNDWLGNDETFLEVMKALVNGKHAIERVTLEGHYRELVCPSAVLTKFFPVILPYVASLELQSIPDFPLSILASSPKLKILQVSDTDLTLKNLDTFSNHYPPSSRPRLHHLEYYSAVDSIRTLAKSQSPESTMTVELSTLQTLKVHMYNLEDVIVSQDLIEKASGTLRNIFFSSTDNPNYVPFTGHINLCQVRQLHRLVLDFVVGNKTVKEDPLAGVNSILQTIRTLRILDITIHDQLSYGHSPEHFIKADWPALEREIGRISNGNALDVRIDLRYLIPRNVAKANVHATIEDVFTPICLKAQNFPHIRLETGFRIDNFHYS</sequence>
<dbReference type="OrthoDB" id="2688364at2759"/>
<evidence type="ECO:0000313" key="2">
    <source>
        <dbReference type="Proteomes" id="UP000467700"/>
    </source>
</evidence>
<reference evidence="1 2" key="1">
    <citation type="submission" date="2020-01" db="EMBL/GenBank/DDBJ databases">
        <authorList>
            <person name="Gupta K D."/>
        </authorList>
    </citation>
    <scope>NUCLEOTIDE SEQUENCE [LARGE SCALE GENOMIC DNA]</scope>
</reference>
<dbReference type="Proteomes" id="UP000467700">
    <property type="component" value="Unassembled WGS sequence"/>
</dbReference>
<accession>A0A8S0W8B4</accession>
<dbReference type="AlphaFoldDB" id="A0A8S0W8B4"/>
<organism evidence="1 2">
    <name type="scientific">Cyclocybe aegerita</name>
    <name type="common">Black poplar mushroom</name>
    <name type="synonym">Agrocybe aegerita</name>
    <dbReference type="NCBI Taxonomy" id="1973307"/>
    <lineage>
        <taxon>Eukaryota</taxon>
        <taxon>Fungi</taxon>
        <taxon>Dikarya</taxon>
        <taxon>Basidiomycota</taxon>
        <taxon>Agaricomycotina</taxon>
        <taxon>Agaricomycetes</taxon>
        <taxon>Agaricomycetidae</taxon>
        <taxon>Agaricales</taxon>
        <taxon>Agaricineae</taxon>
        <taxon>Bolbitiaceae</taxon>
        <taxon>Cyclocybe</taxon>
    </lineage>
</organism>
<proteinExistence type="predicted"/>
<name>A0A8S0W8B4_CYCAE</name>
<protein>
    <submittedName>
        <fullName evidence="1">Uncharacterized protein</fullName>
    </submittedName>
</protein>